<dbReference type="Proteomes" id="UP000176992">
    <property type="component" value="Unassembled WGS sequence"/>
</dbReference>
<dbReference type="EMBL" id="MFIV01000113">
    <property type="protein sequence ID" value="OGF98393.1"/>
    <property type="molecule type" value="Genomic_DNA"/>
</dbReference>
<evidence type="ECO:0000313" key="4">
    <source>
        <dbReference type="Proteomes" id="UP000176992"/>
    </source>
</evidence>
<sequence length="306" mass="34016">MNKTSPILLLFCAALSGGVLLARPPEADDPPTQPVNTDSLLLSADSLARAADSLKSLVNSLLRPPAKPASGLPAGTKPATAANEAPAEPWEGSFGLGLTVNRGNSSQQSFVSTLDLNRKGEKARFNSNSSVTSTNSSDGGRSQKGSFKNKFERDQNRRFFYFVALDLDYNRQAGIDLRMAPGLGVGISAINRRKCSLHFNLGANPVTEYLRYQPRRTKGHYLAGEDLRWTFNSRTRLEQSVVWKPRFDKTQDYLLNFNASLTNKLTGNFDLKLNLEGRYNSRPPLHDPPIRRQDWMFYTAIAYSLW</sequence>
<evidence type="ECO:0008006" key="5">
    <source>
        <dbReference type="Google" id="ProtNLM"/>
    </source>
</evidence>
<proteinExistence type="predicted"/>
<dbReference type="InterPro" id="IPR007433">
    <property type="entry name" value="DUF481"/>
</dbReference>
<protein>
    <recommendedName>
        <fullName evidence="5">DUF481 domain-containing protein</fullName>
    </recommendedName>
</protein>
<evidence type="ECO:0000256" key="1">
    <source>
        <dbReference type="SAM" id="MobiDB-lite"/>
    </source>
</evidence>
<feature type="compositionally biased region" description="Low complexity" evidence="1">
    <location>
        <begin position="126"/>
        <end position="137"/>
    </location>
</feature>
<keyword evidence="2" id="KW-0732">Signal</keyword>
<evidence type="ECO:0000256" key="2">
    <source>
        <dbReference type="SAM" id="SignalP"/>
    </source>
</evidence>
<comment type="caution">
    <text evidence="3">The sequence shown here is derived from an EMBL/GenBank/DDBJ whole genome shotgun (WGS) entry which is preliminary data.</text>
</comment>
<feature type="chain" id="PRO_5009522438" description="DUF481 domain-containing protein" evidence="2">
    <location>
        <begin position="22"/>
        <end position="306"/>
    </location>
</feature>
<name>A0A1F5YE16_9BACT</name>
<feature type="region of interest" description="Disordered" evidence="1">
    <location>
        <begin position="121"/>
        <end position="148"/>
    </location>
</feature>
<feature type="compositionally biased region" description="Low complexity" evidence="1">
    <location>
        <begin position="78"/>
        <end position="88"/>
    </location>
</feature>
<organism evidence="3 4">
    <name type="scientific">Candidatus Glassbacteria bacterium GWA2_58_10</name>
    <dbReference type="NCBI Taxonomy" id="1817865"/>
    <lineage>
        <taxon>Bacteria</taxon>
        <taxon>Candidatus Glassiibacteriota</taxon>
    </lineage>
</organism>
<gene>
    <name evidence="3" type="ORF">A2Z86_10425</name>
</gene>
<dbReference type="AlphaFoldDB" id="A0A1F5YE16"/>
<reference evidence="3 4" key="1">
    <citation type="journal article" date="2016" name="Nat. Commun.">
        <title>Thousands of microbial genomes shed light on interconnected biogeochemical processes in an aquifer system.</title>
        <authorList>
            <person name="Anantharaman K."/>
            <person name="Brown C.T."/>
            <person name="Hug L.A."/>
            <person name="Sharon I."/>
            <person name="Castelle C.J."/>
            <person name="Probst A.J."/>
            <person name="Thomas B.C."/>
            <person name="Singh A."/>
            <person name="Wilkins M.J."/>
            <person name="Karaoz U."/>
            <person name="Brodie E.L."/>
            <person name="Williams K.H."/>
            <person name="Hubbard S.S."/>
            <person name="Banfield J.F."/>
        </authorList>
    </citation>
    <scope>NUCLEOTIDE SEQUENCE [LARGE SCALE GENOMIC DNA]</scope>
</reference>
<accession>A0A1F5YE16</accession>
<feature type="region of interest" description="Disordered" evidence="1">
    <location>
        <begin position="64"/>
        <end position="88"/>
    </location>
</feature>
<dbReference type="Pfam" id="PF04338">
    <property type="entry name" value="DUF481"/>
    <property type="match status" value="1"/>
</dbReference>
<evidence type="ECO:0000313" key="3">
    <source>
        <dbReference type="EMBL" id="OGF98393.1"/>
    </source>
</evidence>
<feature type="signal peptide" evidence="2">
    <location>
        <begin position="1"/>
        <end position="21"/>
    </location>
</feature>